<evidence type="ECO:0000256" key="13">
    <source>
        <dbReference type="SAM" id="MobiDB-lite"/>
    </source>
</evidence>
<evidence type="ECO:0000313" key="15">
    <source>
        <dbReference type="Proteomes" id="UP001444071"/>
    </source>
</evidence>
<feature type="coiled-coil region" evidence="12">
    <location>
        <begin position="16"/>
        <end position="67"/>
    </location>
</feature>
<keyword evidence="6" id="KW-0282">Flagellum</keyword>
<dbReference type="InterPro" id="IPR042815">
    <property type="entry name" value="DRC10"/>
</dbReference>
<evidence type="ECO:0000313" key="14">
    <source>
        <dbReference type="EMBL" id="MEQ2269000.1"/>
    </source>
</evidence>
<dbReference type="InterPro" id="IPR000048">
    <property type="entry name" value="IQ_motif_EF-hand-BS"/>
</dbReference>
<evidence type="ECO:0000256" key="12">
    <source>
        <dbReference type="SAM" id="Coils"/>
    </source>
</evidence>
<comment type="subunit">
    <text evidence="11">Component of the nexin-dynein regulatory complex (N-DRC). Interacts with CFAP52.</text>
</comment>
<comment type="similarity">
    <text evidence="3">Belongs to the DRC10 family.</text>
</comment>
<dbReference type="SMART" id="SM00015">
    <property type="entry name" value="IQ"/>
    <property type="match status" value="1"/>
</dbReference>
<evidence type="ECO:0000256" key="1">
    <source>
        <dbReference type="ARBA" id="ARBA00003029"/>
    </source>
</evidence>
<name>A0ABV0WIL0_9TELE</name>
<dbReference type="CDD" id="cd23767">
    <property type="entry name" value="IQCD"/>
    <property type="match status" value="1"/>
</dbReference>
<evidence type="ECO:0000256" key="8">
    <source>
        <dbReference type="ARBA" id="ARBA00023212"/>
    </source>
</evidence>
<keyword evidence="15" id="KW-1185">Reference proteome</keyword>
<keyword evidence="8" id="KW-0206">Cytoskeleton</keyword>
<evidence type="ECO:0000256" key="2">
    <source>
        <dbReference type="ARBA" id="ARBA00004611"/>
    </source>
</evidence>
<comment type="caution">
    <text evidence="14">The sequence shown here is derived from an EMBL/GenBank/DDBJ whole genome shotgun (WGS) entry which is preliminary data.</text>
</comment>
<keyword evidence="5" id="KW-0963">Cytoplasm</keyword>
<evidence type="ECO:0000256" key="4">
    <source>
        <dbReference type="ARBA" id="ARBA00021752"/>
    </source>
</evidence>
<organism evidence="14 15">
    <name type="scientific">Xenotaenia resolanae</name>
    <dbReference type="NCBI Taxonomy" id="208358"/>
    <lineage>
        <taxon>Eukaryota</taxon>
        <taxon>Metazoa</taxon>
        <taxon>Chordata</taxon>
        <taxon>Craniata</taxon>
        <taxon>Vertebrata</taxon>
        <taxon>Euteleostomi</taxon>
        <taxon>Actinopterygii</taxon>
        <taxon>Neopterygii</taxon>
        <taxon>Teleostei</taxon>
        <taxon>Neoteleostei</taxon>
        <taxon>Acanthomorphata</taxon>
        <taxon>Ovalentaria</taxon>
        <taxon>Atherinomorphae</taxon>
        <taxon>Cyprinodontiformes</taxon>
        <taxon>Goodeidae</taxon>
        <taxon>Xenotaenia</taxon>
    </lineage>
</organism>
<evidence type="ECO:0000256" key="3">
    <source>
        <dbReference type="ARBA" id="ARBA00009071"/>
    </source>
</evidence>
<keyword evidence="7" id="KW-0969">Cilium</keyword>
<dbReference type="EMBL" id="JAHRIM010050850">
    <property type="protein sequence ID" value="MEQ2269000.1"/>
    <property type="molecule type" value="Genomic_DNA"/>
</dbReference>
<proteinExistence type="inferred from homology"/>
<comment type="subcellular location">
    <subcellularLocation>
        <location evidence="2">Cytoplasm</location>
        <location evidence="2">Cytoskeleton</location>
        <location evidence="2">Flagellum axoneme</location>
    </subcellularLocation>
</comment>
<keyword evidence="9" id="KW-0966">Cell projection</keyword>
<keyword evidence="12" id="KW-0175">Coiled coil</keyword>
<dbReference type="PANTHER" id="PTHR31598:SF1">
    <property type="entry name" value="DYNEIN REGULATORY COMPLEX PROTEIN 10"/>
    <property type="match status" value="1"/>
</dbReference>
<evidence type="ECO:0000256" key="10">
    <source>
        <dbReference type="ARBA" id="ARBA00032180"/>
    </source>
</evidence>
<accession>A0ABV0WIL0</accession>
<evidence type="ECO:0000256" key="5">
    <source>
        <dbReference type="ARBA" id="ARBA00022490"/>
    </source>
</evidence>
<evidence type="ECO:0000256" key="7">
    <source>
        <dbReference type="ARBA" id="ARBA00023069"/>
    </source>
</evidence>
<feature type="region of interest" description="Disordered" evidence="13">
    <location>
        <begin position="96"/>
        <end position="115"/>
    </location>
</feature>
<comment type="function">
    <text evidence="1">Component of the nexin-dynein regulatory complex (N-DRC), a key regulator of ciliary/flagellar motility which maintains the alignment and integrity of the distal axoneme and regulates microtubule sliding in motile axonemes.</text>
</comment>
<dbReference type="PROSITE" id="PS50096">
    <property type="entry name" value="IQ"/>
    <property type="match status" value="1"/>
</dbReference>
<sequence>MTHCFSPFHNLLHLCQANLELSEQLYEKELEELRKLEEPFNILQERYNQIQEKRHLAEEKRNEEIRQLELKTKAAIIIQAWWRGYSVRKTLKNKAKKAFKNKTKKTKKAKGKKTK</sequence>
<dbReference type="PANTHER" id="PTHR31598">
    <property type="entry name" value="IQ DOMAIN-CONTAINING PROTEIN D"/>
    <property type="match status" value="1"/>
</dbReference>
<reference evidence="14 15" key="1">
    <citation type="submission" date="2021-06" db="EMBL/GenBank/DDBJ databases">
        <authorList>
            <person name="Palmer J.M."/>
        </authorList>
    </citation>
    <scope>NUCLEOTIDE SEQUENCE [LARGE SCALE GENOMIC DNA]</scope>
    <source>
        <strain evidence="14 15">XR_2019</strain>
        <tissue evidence="14">Muscle</tissue>
    </source>
</reference>
<gene>
    <name evidence="14" type="ORF">XENORESO_020466</name>
</gene>
<dbReference type="Pfam" id="PF00612">
    <property type="entry name" value="IQ"/>
    <property type="match status" value="1"/>
</dbReference>
<dbReference type="Gene3D" id="1.20.5.190">
    <property type="match status" value="1"/>
</dbReference>
<evidence type="ECO:0000256" key="11">
    <source>
        <dbReference type="ARBA" id="ARBA00046836"/>
    </source>
</evidence>
<evidence type="ECO:0000256" key="6">
    <source>
        <dbReference type="ARBA" id="ARBA00022846"/>
    </source>
</evidence>
<dbReference type="Proteomes" id="UP001444071">
    <property type="component" value="Unassembled WGS sequence"/>
</dbReference>
<protein>
    <recommendedName>
        <fullName evidence="4">Dynein regulatory complex protein 10</fullName>
    </recommendedName>
    <alternativeName>
        <fullName evidence="10">IQ domain-containing protein D</fullName>
    </alternativeName>
</protein>
<evidence type="ECO:0000256" key="9">
    <source>
        <dbReference type="ARBA" id="ARBA00023273"/>
    </source>
</evidence>